<dbReference type="GO" id="GO:0000976">
    <property type="term" value="F:transcription cis-regulatory region binding"/>
    <property type="evidence" value="ECO:0007669"/>
    <property type="project" value="TreeGrafter"/>
</dbReference>
<dbReference type="SUPFAM" id="SSF46689">
    <property type="entry name" value="Homeodomain-like"/>
    <property type="match status" value="1"/>
</dbReference>
<feature type="domain" description="HTH tetR-type" evidence="5">
    <location>
        <begin position="5"/>
        <end position="65"/>
    </location>
</feature>
<evidence type="ECO:0000256" key="2">
    <source>
        <dbReference type="ARBA" id="ARBA00023125"/>
    </source>
</evidence>
<comment type="caution">
    <text evidence="6">The sequence shown here is derived from an EMBL/GenBank/DDBJ whole genome shotgun (WGS) entry which is preliminary data.</text>
</comment>
<evidence type="ECO:0000259" key="5">
    <source>
        <dbReference type="PROSITE" id="PS50977"/>
    </source>
</evidence>
<keyword evidence="2 4" id="KW-0238">DNA-binding</keyword>
<organism evidence="6 7">
    <name type="scientific">Caldibacillus debilis</name>
    <dbReference type="NCBI Taxonomy" id="301148"/>
    <lineage>
        <taxon>Bacteria</taxon>
        <taxon>Bacillati</taxon>
        <taxon>Bacillota</taxon>
        <taxon>Bacilli</taxon>
        <taxon>Bacillales</taxon>
        <taxon>Bacillaceae</taxon>
        <taxon>Caldibacillus</taxon>
    </lineage>
</organism>
<dbReference type="Pfam" id="PF00440">
    <property type="entry name" value="TetR_N"/>
    <property type="match status" value="1"/>
</dbReference>
<dbReference type="STRING" id="301148.B4135_3213"/>
<dbReference type="InterPro" id="IPR041603">
    <property type="entry name" value="YvdT_C"/>
</dbReference>
<proteinExistence type="predicted"/>
<reference evidence="6 7" key="1">
    <citation type="submission" date="2016-01" db="EMBL/GenBank/DDBJ databases">
        <title>Draft Genome Sequences of Seven Thermophilic Sporeformers Isolated from Foods.</title>
        <authorList>
            <person name="Berendsen E.M."/>
            <person name="Wells-Bennik M.H."/>
            <person name="Krawcyk A.O."/>
            <person name="De Jong A."/>
            <person name="Holsappel S."/>
            <person name="Eijlander R.T."/>
            <person name="Kuipers O.P."/>
        </authorList>
    </citation>
    <scope>NUCLEOTIDE SEQUENCE [LARGE SCALE GENOMIC DNA]</scope>
    <source>
        <strain evidence="6 7">B4135</strain>
    </source>
</reference>
<dbReference type="PANTHER" id="PTHR30055">
    <property type="entry name" value="HTH-TYPE TRANSCRIPTIONAL REGULATOR RUTR"/>
    <property type="match status" value="1"/>
</dbReference>
<dbReference type="AlphaFoldDB" id="A0A150LGP2"/>
<evidence type="ECO:0000256" key="1">
    <source>
        <dbReference type="ARBA" id="ARBA00023015"/>
    </source>
</evidence>
<name>A0A150LGP2_9BACI</name>
<dbReference type="PATRIC" id="fig|301148.3.peg.1165"/>
<evidence type="ECO:0000256" key="3">
    <source>
        <dbReference type="ARBA" id="ARBA00023163"/>
    </source>
</evidence>
<dbReference type="Proteomes" id="UP000075683">
    <property type="component" value="Unassembled WGS sequence"/>
</dbReference>
<accession>A0A150LGP2</accession>
<evidence type="ECO:0000256" key="4">
    <source>
        <dbReference type="PROSITE-ProRule" id="PRU00335"/>
    </source>
</evidence>
<dbReference type="Gene3D" id="1.10.357.10">
    <property type="entry name" value="Tetracycline Repressor, domain 2"/>
    <property type="match status" value="1"/>
</dbReference>
<dbReference type="GO" id="GO:0003700">
    <property type="term" value="F:DNA-binding transcription factor activity"/>
    <property type="evidence" value="ECO:0007669"/>
    <property type="project" value="TreeGrafter"/>
</dbReference>
<evidence type="ECO:0000313" key="6">
    <source>
        <dbReference type="EMBL" id="KYD11553.1"/>
    </source>
</evidence>
<evidence type="ECO:0000313" key="7">
    <source>
        <dbReference type="Proteomes" id="UP000075683"/>
    </source>
</evidence>
<sequence>MIANHERYRDILTAGRKVLAEKGFENTKVSDIVERAGVAKGTFYLYFPSKLDLVLALAQDMRQQILSEAKLASAGKKNSREALAAAISAAFSAMSNFRDIFPVFNAISAFSTDRWEAEKEIRIPYYLFLRQLIEEGQKSGEFRSDLNPAVTSRLIAGMVEHAAHECFVYHSPIAVEDYLDHIRKLIDALFDRDSDAGGQSAL</sequence>
<dbReference type="InterPro" id="IPR001647">
    <property type="entry name" value="HTH_TetR"/>
</dbReference>
<dbReference type="InterPro" id="IPR050109">
    <property type="entry name" value="HTH-type_TetR-like_transc_reg"/>
</dbReference>
<dbReference type="InterPro" id="IPR036271">
    <property type="entry name" value="Tet_transcr_reg_TetR-rel_C_sf"/>
</dbReference>
<feature type="DNA-binding region" description="H-T-H motif" evidence="4">
    <location>
        <begin position="28"/>
        <end position="47"/>
    </location>
</feature>
<dbReference type="RefSeq" id="WP_061569642.1">
    <property type="nucleotide sequence ID" value="NZ_LQYT01000109.1"/>
</dbReference>
<dbReference type="InterPro" id="IPR009057">
    <property type="entry name" value="Homeodomain-like_sf"/>
</dbReference>
<keyword evidence="1" id="KW-0805">Transcription regulation</keyword>
<keyword evidence="3" id="KW-0804">Transcription</keyword>
<dbReference type="Pfam" id="PF17934">
    <property type="entry name" value="TetR_C_26"/>
    <property type="match status" value="1"/>
</dbReference>
<protein>
    <recommendedName>
        <fullName evidence="5">HTH tetR-type domain-containing protein</fullName>
    </recommendedName>
</protein>
<dbReference type="PROSITE" id="PS50977">
    <property type="entry name" value="HTH_TETR_2"/>
    <property type="match status" value="1"/>
</dbReference>
<dbReference type="PANTHER" id="PTHR30055:SF234">
    <property type="entry name" value="HTH-TYPE TRANSCRIPTIONAL REGULATOR BETI"/>
    <property type="match status" value="1"/>
</dbReference>
<dbReference type="PRINTS" id="PR00455">
    <property type="entry name" value="HTHTETR"/>
</dbReference>
<dbReference type="SUPFAM" id="SSF48498">
    <property type="entry name" value="Tetracyclin repressor-like, C-terminal domain"/>
    <property type="match status" value="1"/>
</dbReference>
<dbReference type="OrthoDB" id="9812484at2"/>
<dbReference type="EMBL" id="LQYT01000109">
    <property type="protein sequence ID" value="KYD11553.1"/>
    <property type="molecule type" value="Genomic_DNA"/>
</dbReference>
<gene>
    <name evidence="6" type="ORF">B4135_3213</name>
</gene>